<comment type="caution">
    <text evidence="2">The sequence shown here is derived from an EMBL/GenBank/DDBJ whole genome shotgun (WGS) entry which is preliminary data.</text>
</comment>
<organism evidence="2 3">
    <name type="scientific">Cysteiniphilum litorale</name>
    <dbReference type="NCBI Taxonomy" id="2056700"/>
    <lineage>
        <taxon>Bacteria</taxon>
        <taxon>Pseudomonadati</taxon>
        <taxon>Pseudomonadota</taxon>
        <taxon>Gammaproteobacteria</taxon>
        <taxon>Thiotrichales</taxon>
        <taxon>Fastidiosibacteraceae</taxon>
        <taxon>Cysteiniphilum</taxon>
    </lineage>
</organism>
<accession>A0A8J2Z645</accession>
<feature type="transmembrane region" description="Helical" evidence="1">
    <location>
        <begin position="75"/>
        <end position="94"/>
    </location>
</feature>
<keyword evidence="1" id="KW-0472">Membrane</keyword>
<dbReference type="AlphaFoldDB" id="A0A8J2Z645"/>
<protein>
    <submittedName>
        <fullName evidence="2">Uncharacterized protein</fullName>
    </submittedName>
</protein>
<dbReference type="Proteomes" id="UP000636949">
    <property type="component" value="Unassembled WGS sequence"/>
</dbReference>
<dbReference type="RefSeq" id="WP_117003503.1">
    <property type="nucleotide sequence ID" value="NZ_BMJS01000029.1"/>
</dbReference>
<evidence type="ECO:0000313" key="2">
    <source>
        <dbReference type="EMBL" id="GGG03940.1"/>
    </source>
</evidence>
<keyword evidence="1" id="KW-1133">Transmembrane helix</keyword>
<feature type="transmembrane region" description="Helical" evidence="1">
    <location>
        <begin position="20"/>
        <end position="38"/>
    </location>
</feature>
<feature type="transmembrane region" description="Helical" evidence="1">
    <location>
        <begin position="136"/>
        <end position="160"/>
    </location>
</feature>
<evidence type="ECO:0000256" key="1">
    <source>
        <dbReference type="SAM" id="Phobius"/>
    </source>
</evidence>
<name>A0A8J2Z645_9GAMM</name>
<evidence type="ECO:0000313" key="3">
    <source>
        <dbReference type="Proteomes" id="UP000636949"/>
    </source>
</evidence>
<feature type="transmembrane region" description="Helical" evidence="1">
    <location>
        <begin position="106"/>
        <end position="124"/>
    </location>
</feature>
<dbReference type="EMBL" id="BMJS01000029">
    <property type="protein sequence ID" value="GGG03940.1"/>
    <property type="molecule type" value="Genomic_DNA"/>
</dbReference>
<proteinExistence type="predicted"/>
<reference evidence="2" key="2">
    <citation type="submission" date="2020-09" db="EMBL/GenBank/DDBJ databases">
        <authorList>
            <person name="Sun Q."/>
            <person name="Zhou Y."/>
        </authorList>
    </citation>
    <scope>NUCLEOTIDE SEQUENCE</scope>
    <source>
        <strain evidence="2">CGMCC 1.15758</strain>
    </source>
</reference>
<gene>
    <name evidence="2" type="ORF">GCM10010995_21760</name>
</gene>
<feature type="transmembrane region" description="Helical" evidence="1">
    <location>
        <begin position="45"/>
        <end position="63"/>
    </location>
</feature>
<sequence length="166" mass="19047">MMIWLRFGLSRLIHKTESGLEWIHEAITIFIGIFVAKVEKRTTPYTVFAFLMLLFGVGWFTQMMTHVSVWAWHEIIANTITNWTMIIFSLISIIGHKVSNKHVYKYASLGLCFICLIIGTYWLIIDALHFNGYSTVGVVLMGFVTNIIKVIGGGVLLLNYHKKDFE</sequence>
<reference evidence="2" key="1">
    <citation type="journal article" date="2014" name="Int. J. Syst. Evol. Microbiol.">
        <title>Complete genome sequence of Corynebacterium casei LMG S-19264T (=DSM 44701T), isolated from a smear-ripened cheese.</title>
        <authorList>
            <consortium name="US DOE Joint Genome Institute (JGI-PGF)"/>
            <person name="Walter F."/>
            <person name="Albersmeier A."/>
            <person name="Kalinowski J."/>
            <person name="Ruckert C."/>
        </authorList>
    </citation>
    <scope>NUCLEOTIDE SEQUENCE</scope>
    <source>
        <strain evidence="2">CGMCC 1.15758</strain>
    </source>
</reference>
<keyword evidence="1" id="KW-0812">Transmembrane</keyword>
<keyword evidence="3" id="KW-1185">Reference proteome</keyword>